<proteinExistence type="predicted"/>
<keyword evidence="3" id="KW-1185">Reference proteome</keyword>
<feature type="region of interest" description="Disordered" evidence="1">
    <location>
        <begin position="411"/>
        <end position="439"/>
    </location>
</feature>
<feature type="compositionally biased region" description="Polar residues" evidence="1">
    <location>
        <begin position="183"/>
        <end position="196"/>
    </location>
</feature>
<organism evidence="2 3">
    <name type="scientific">Stichopus japonicus</name>
    <name type="common">Sea cucumber</name>
    <dbReference type="NCBI Taxonomy" id="307972"/>
    <lineage>
        <taxon>Eukaryota</taxon>
        <taxon>Metazoa</taxon>
        <taxon>Echinodermata</taxon>
        <taxon>Eleutherozoa</taxon>
        <taxon>Echinozoa</taxon>
        <taxon>Holothuroidea</taxon>
        <taxon>Aspidochirotacea</taxon>
        <taxon>Aspidochirotida</taxon>
        <taxon>Stichopodidae</taxon>
        <taxon>Apostichopus</taxon>
    </lineage>
</organism>
<feature type="compositionally biased region" description="Polar residues" evidence="1">
    <location>
        <begin position="472"/>
        <end position="483"/>
    </location>
</feature>
<gene>
    <name evidence="2" type="ORF">BSL78_16418</name>
</gene>
<feature type="compositionally biased region" description="Basic residues" evidence="1">
    <location>
        <begin position="418"/>
        <end position="439"/>
    </location>
</feature>
<evidence type="ECO:0000313" key="3">
    <source>
        <dbReference type="Proteomes" id="UP000230750"/>
    </source>
</evidence>
<feature type="region of interest" description="Disordered" evidence="1">
    <location>
        <begin position="1"/>
        <end position="20"/>
    </location>
</feature>
<dbReference type="AlphaFoldDB" id="A0A2G8KFE1"/>
<dbReference type="Proteomes" id="UP000230750">
    <property type="component" value="Unassembled WGS sequence"/>
</dbReference>
<comment type="caution">
    <text evidence="2">The sequence shown here is derived from an EMBL/GenBank/DDBJ whole genome shotgun (WGS) entry which is preliminary data.</text>
</comment>
<feature type="region of interest" description="Disordered" evidence="1">
    <location>
        <begin position="472"/>
        <end position="524"/>
    </location>
</feature>
<protein>
    <submittedName>
        <fullName evidence="2">Uncharacterized protein</fullName>
    </submittedName>
</protein>
<reference evidence="2 3" key="1">
    <citation type="journal article" date="2017" name="PLoS Biol.">
        <title>The sea cucumber genome provides insights into morphological evolution and visceral regeneration.</title>
        <authorList>
            <person name="Zhang X."/>
            <person name="Sun L."/>
            <person name="Yuan J."/>
            <person name="Sun Y."/>
            <person name="Gao Y."/>
            <person name="Zhang L."/>
            <person name="Li S."/>
            <person name="Dai H."/>
            <person name="Hamel J.F."/>
            <person name="Liu C."/>
            <person name="Yu Y."/>
            <person name="Liu S."/>
            <person name="Lin W."/>
            <person name="Guo K."/>
            <person name="Jin S."/>
            <person name="Xu P."/>
            <person name="Storey K.B."/>
            <person name="Huan P."/>
            <person name="Zhang T."/>
            <person name="Zhou Y."/>
            <person name="Zhang J."/>
            <person name="Lin C."/>
            <person name="Li X."/>
            <person name="Xing L."/>
            <person name="Huo D."/>
            <person name="Sun M."/>
            <person name="Wang L."/>
            <person name="Mercier A."/>
            <person name="Li F."/>
            <person name="Yang H."/>
            <person name="Xiang J."/>
        </authorList>
    </citation>
    <scope>NUCLEOTIDE SEQUENCE [LARGE SCALE GENOMIC DNA]</scope>
    <source>
        <strain evidence="2">Shaxun</strain>
        <tissue evidence="2">Muscle</tissue>
    </source>
</reference>
<name>A0A2G8KFE1_STIJA</name>
<sequence>MAEQINKPVPHGFYGPPVPSHFISTQPQDSMQPLALVKRIPSSPSTAAATSHPTLIPVSASTSHHGHHLPPSSQQPHQGLPKEVLDSMLNPTVIVTTRTPIFIKSSPHISVVPRHTVMAHTQSTQSIVGGKISAAVRPSLVLNPQPMPQALVRVPVTSPRLPPARSGPQHRHIYPSPRIPLQRSPSQSPPHMQNLRSPPPHRSPKLKSPITPPVAHMVNRTPPISIRPPLQHSPFPAHSGRKFAGPRVRSPPSTQQVRPIIVNTSNNPLIRSGPVLTIPGTPQRIQATLTGIPIQTSQVKLTSPNGPVVITHTKQSPKRAPGTQLSPSNARPVIFANRQLLPANFDGHTLSYPMSKQKVLVAVNPHGLSKNTAVKIQAKPSTSMVHTGPVRGSVAPMVVSNQQQILVPIQTSPVKKPYTGKKRGRKPGSKNKPKLGHSLKVRIRPTTIVHGVTQKVMSLEGMKNVTVPMPTSVASVSQEAPSKTTDEQAKSQDEGPSPMNLAVKQTDKEKPTTEIPRAIVKPRF</sequence>
<accession>A0A2G8KFE1</accession>
<evidence type="ECO:0000313" key="2">
    <source>
        <dbReference type="EMBL" id="PIK46706.1"/>
    </source>
</evidence>
<feature type="region of interest" description="Disordered" evidence="1">
    <location>
        <begin position="57"/>
        <end position="80"/>
    </location>
</feature>
<feature type="region of interest" description="Disordered" evidence="1">
    <location>
        <begin position="157"/>
        <end position="213"/>
    </location>
</feature>
<feature type="compositionally biased region" description="Basic and acidic residues" evidence="1">
    <location>
        <begin position="484"/>
        <end position="493"/>
    </location>
</feature>
<evidence type="ECO:0000256" key="1">
    <source>
        <dbReference type="SAM" id="MobiDB-lite"/>
    </source>
</evidence>
<dbReference type="EMBL" id="MRZV01000626">
    <property type="protein sequence ID" value="PIK46706.1"/>
    <property type="molecule type" value="Genomic_DNA"/>
</dbReference>